<name>A0A8H6ZM20_PLEOS</name>
<keyword evidence="1" id="KW-0732">Signal</keyword>
<evidence type="ECO:0000256" key="1">
    <source>
        <dbReference type="SAM" id="SignalP"/>
    </source>
</evidence>
<dbReference type="GeneID" id="59381362"/>
<dbReference type="Gene3D" id="3.90.660.10">
    <property type="match status" value="1"/>
</dbReference>
<dbReference type="VEuPathDB" id="FungiDB:PC9H_011544"/>
<dbReference type="InterPro" id="IPR002937">
    <property type="entry name" value="Amino_oxidase"/>
</dbReference>
<dbReference type="AlphaFoldDB" id="A0A8H6ZM20"/>
<dbReference type="RefSeq" id="XP_036626883.1">
    <property type="nucleotide sequence ID" value="XM_036781028.1"/>
</dbReference>
<comment type="caution">
    <text evidence="3">The sequence shown here is derived from an EMBL/GenBank/DDBJ whole genome shotgun (WGS) entry which is preliminary data.</text>
</comment>
<feature type="signal peptide" evidence="1">
    <location>
        <begin position="1"/>
        <end position="27"/>
    </location>
</feature>
<dbReference type="PANTHER" id="PTHR10742:SF313">
    <property type="entry name" value="AMINE OXIDASE"/>
    <property type="match status" value="1"/>
</dbReference>
<organism evidence="3 4">
    <name type="scientific">Pleurotus ostreatus</name>
    <name type="common">Oyster mushroom</name>
    <name type="synonym">White-rot fungus</name>
    <dbReference type="NCBI Taxonomy" id="5322"/>
    <lineage>
        <taxon>Eukaryota</taxon>
        <taxon>Fungi</taxon>
        <taxon>Dikarya</taxon>
        <taxon>Basidiomycota</taxon>
        <taxon>Agaricomycotina</taxon>
        <taxon>Agaricomycetes</taxon>
        <taxon>Agaricomycetidae</taxon>
        <taxon>Agaricales</taxon>
        <taxon>Pleurotineae</taxon>
        <taxon>Pleurotaceae</taxon>
        <taxon>Pleurotus</taxon>
    </lineage>
</organism>
<dbReference type="Proteomes" id="UP000623687">
    <property type="component" value="Unassembled WGS sequence"/>
</dbReference>
<dbReference type="InterPro" id="IPR036188">
    <property type="entry name" value="FAD/NAD-bd_sf"/>
</dbReference>
<evidence type="ECO:0000313" key="4">
    <source>
        <dbReference type="Proteomes" id="UP000623687"/>
    </source>
</evidence>
<keyword evidence="4" id="KW-1185">Reference proteome</keyword>
<reference evidence="3" key="1">
    <citation type="submission" date="2019-07" db="EMBL/GenBank/DDBJ databases">
        <authorList>
            <person name="Palmer J.M."/>
        </authorList>
    </citation>
    <scope>NUCLEOTIDE SEQUENCE</scope>
    <source>
        <strain evidence="3">PC9</strain>
    </source>
</reference>
<dbReference type="SUPFAM" id="SSF54373">
    <property type="entry name" value="FAD-linked reductases, C-terminal domain"/>
    <property type="match status" value="1"/>
</dbReference>
<dbReference type="Pfam" id="PF01593">
    <property type="entry name" value="Amino_oxidase"/>
    <property type="match status" value="1"/>
</dbReference>
<feature type="chain" id="PRO_5034137188" description="Amine oxidase domain-containing protein" evidence="1">
    <location>
        <begin position="28"/>
        <end position="513"/>
    </location>
</feature>
<gene>
    <name evidence="3" type="ORF">PC9H_011544</name>
</gene>
<evidence type="ECO:0000259" key="2">
    <source>
        <dbReference type="Pfam" id="PF01593"/>
    </source>
</evidence>
<dbReference type="Gene3D" id="3.50.50.60">
    <property type="entry name" value="FAD/NAD(P)-binding domain"/>
    <property type="match status" value="1"/>
</dbReference>
<accession>A0A8H6ZM20</accession>
<dbReference type="PANTHER" id="PTHR10742">
    <property type="entry name" value="FLAVIN MONOAMINE OXIDASE"/>
    <property type="match status" value="1"/>
</dbReference>
<feature type="domain" description="Amine oxidase" evidence="2">
    <location>
        <begin position="52"/>
        <end position="487"/>
    </location>
</feature>
<sequence>MTALSPILRGLALLTLCLVSLNAGVQAFSQGDTTTRDSLQSNPRILVLGGGVAGIIAARTLHQNGLDNFLIIEARDEIGGRLRSHTFGNGTTIELGANWVQGTQVGGGPSNPIWDLARKHNVTTVFNDYSSIITYDEAGPVDYIDVVDDAVDNLDKITELAGERVAGNLVDLNARAGYSLVGAKPQSPHARAAEYWNFDWEYGDTPSGSSLVAAGLNNNFTFDTDQGGFSDENRLSIDQRGFKTIITEEAKAFLRPSQLLLNSTVKSVRYGNSGVQVTLANGTSISGDYVLCTFSLGVLQNDDVEFDPELPDWKMEAIQSLTMTTYTKIFLKYERKFWFDTEMGLYADKERGRYPVWQSLDHPKFLQGSGILFVTVTGQYSERIEALPDRQVQSEVMGVLRSMFPKTDIPPASDFFFPRWHSDPLYRGSYSNWPASFTRDHHDNFRASVSVGGRERLWFAGEATSFKYFGFLHGAYTEGLDVAQEMIKCIRRGQCTGLSHFDEVRNVHPYGTN</sequence>
<dbReference type="SUPFAM" id="SSF51905">
    <property type="entry name" value="FAD/NAD(P)-binding domain"/>
    <property type="match status" value="1"/>
</dbReference>
<protein>
    <recommendedName>
        <fullName evidence="2">Amine oxidase domain-containing protein</fullName>
    </recommendedName>
</protein>
<dbReference type="OrthoDB" id="5046242at2759"/>
<dbReference type="GO" id="GO:0006598">
    <property type="term" value="P:polyamine catabolic process"/>
    <property type="evidence" value="ECO:0007669"/>
    <property type="project" value="TreeGrafter"/>
</dbReference>
<proteinExistence type="predicted"/>
<evidence type="ECO:0000313" key="3">
    <source>
        <dbReference type="EMBL" id="KAF7421025.1"/>
    </source>
</evidence>
<dbReference type="GO" id="GO:0016491">
    <property type="term" value="F:oxidoreductase activity"/>
    <property type="evidence" value="ECO:0007669"/>
    <property type="project" value="InterPro"/>
</dbReference>
<dbReference type="InterPro" id="IPR050281">
    <property type="entry name" value="Flavin_monoamine_oxidase"/>
</dbReference>
<dbReference type="EMBL" id="JACETU010000009">
    <property type="protein sequence ID" value="KAF7421025.1"/>
    <property type="molecule type" value="Genomic_DNA"/>
</dbReference>